<gene>
    <name evidence="1" type="ORF">M0R45_009578</name>
</gene>
<protein>
    <submittedName>
        <fullName evidence="1">Uncharacterized protein</fullName>
    </submittedName>
</protein>
<dbReference type="GO" id="GO:0005975">
    <property type="term" value="P:carbohydrate metabolic process"/>
    <property type="evidence" value="ECO:0007669"/>
    <property type="project" value="InterPro"/>
</dbReference>
<organism evidence="1 2">
    <name type="scientific">Rubus argutus</name>
    <name type="common">Southern blackberry</name>
    <dbReference type="NCBI Taxonomy" id="59490"/>
    <lineage>
        <taxon>Eukaryota</taxon>
        <taxon>Viridiplantae</taxon>
        <taxon>Streptophyta</taxon>
        <taxon>Embryophyta</taxon>
        <taxon>Tracheophyta</taxon>
        <taxon>Spermatophyta</taxon>
        <taxon>Magnoliopsida</taxon>
        <taxon>eudicotyledons</taxon>
        <taxon>Gunneridae</taxon>
        <taxon>Pentapetalae</taxon>
        <taxon>rosids</taxon>
        <taxon>fabids</taxon>
        <taxon>Rosales</taxon>
        <taxon>Rosaceae</taxon>
        <taxon>Rosoideae</taxon>
        <taxon>Rosoideae incertae sedis</taxon>
        <taxon>Rubus</taxon>
    </lineage>
</organism>
<dbReference type="Proteomes" id="UP001457282">
    <property type="component" value="Unassembled WGS sequence"/>
</dbReference>
<name>A0AAW1Y547_RUBAR</name>
<comment type="caution">
    <text evidence="1">The sequence shown here is derived from an EMBL/GenBank/DDBJ whole genome shotgun (WGS) entry which is preliminary data.</text>
</comment>
<dbReference type="EMBL" id="JBEDUW010000002">
    <property type="protein sequence ID" value="KAK9943992.1"/>
    <property type="molecule type" value="Genomic_DNA"/>
</dbReference>
<evidence type="ECO:0000313" key="2">
    <source>
        <dbReference type="Proteomes" id="UP001457282"/>
    </source>
</evidence>
<dbReference type="AlphaFoldDB" id="A0AAW1Y547"/>
<dbReference type="PANTHER" id="PTHR46975:SF2">
    <property type="entry name" value="PROTEIN SWEETIE"/>
    <property type="match status" value="1"/>
</dbReference>
<proteinExistence type="predicted"/>
<accession>A0AAW1Y547</accession>
<dbReference type="InterPro" id="IPR044218">
    <property type="entry name" value="SWEETIE"/>
</dbReference>
<keyword evidence="2" id="KW-1185">Reference proteome</keyword>
<dbReference type="PANTHER" id="PTHR46975">
    <property type="entry name" value="PROTEIN SWEETIE"/>
    <property type="match status" value="1"/>
</dbReference>
<reference evidence="1 2" key="1">
    <citation type="journal article" date="2023" name="G3 (Bethesda)">
        <title>A chromosome-length genome assembly and annotation of blackberry (Rubus argutus, cv. 'Hillquist').</title>
        <authorList>
            <person name="Bruna T."/>
            <person name="Aryal R."/>
            <person name="Dudchenko O."/>
            <person name="Sargent D.J."/>
            <person name="Mead D."/>
            <person name="Buti M."/>
            <person name="Cavallini A."/>
            <person name="Hytonen T."/>
            <person name="Andres J."/>
            <person name="Pham M."/>
            <person name="Weisz D."/>
            <person name="Mascagni F."/>
            <person name="Usai G."/>
            <person name="Natali L."/>
            <person name="Bassil N."/>
            <person name="Fernandez G.E."/>
            <person name="Lomsadze A."/>
            <person name="Armour M."/>
            <person name="Olukolu B."/>
            <person name="Poorten T."/>
            <person name="Britton C."/>
            <person name="Davik J."/>
            <person name="Ashrafi H."/>
            <person name="Aiden E.L."/>
            <person name="Borodovsky M."/>
            <person name="Worthington M."/>
        </authorList>
    </citation>
    <scope>NUCLEOTIDE SEQUENCE [LARGE SCALE GENOMIC DNA]</scope>
    <source>
        <strain evidence="1">PI 553951</strain>
    </source>
</reference>
<sequence length="166" mass="18870">MQKKVVVTHSVYKIVDMANRDNFDNISMIYRENATGKLFFKLKLPKSVLEVSKKMLTESSRNPMAATIEKEAGWLLLSSLLASMPKEQLEDQVFDILSLWVSLFTGNPENETNQTGDLISRIRMWSAAIDALTSFLRCFLSHDAVNNGIFLHPVLVYLSRALSYNH</sequence>
<evidence type="ECO:0000313" key="1">
    <source>
        <dbReference type="EMBL" id="KAK9943992.1"/>
    </source>
</evidence>